<dbReference type="PANTHER" id="PTHR10316:SF40">
    <property type="entry name" value="LD27118P"/>
    <property type="match status" value="1"/>
</dbReference>
<dbReference type="SMART" id="SM00228">
    <property type="entry name" value="PDZ"/>
    <property type="match status" value="1"/>
</dbReference>
<dbReference type="Gene3D" id="2.30.42.10">
    <property type="match status" value="1"/>
</dbReference>
<accession>A0A8K0P757</accession>
<reference evidence="3" key="2">
    <citation type="submission" date="2017-10" db="EMBL/GenBank/DDBJ databases">
        <title>Ladona fulva Genome sequencing and assembly.</title>
        <authorList>
            <person name="Murali S."/>
            <person name="Richards S."/>
            <person name="Bandaranaike D."/>
            <person name="Bellair M."/>
            <person name="Blankenburg K."/>
            <person name="Chao H."/>
            <person name="Dinh H."/>
            <person name="Doddapaneni H."/>
            <person name="Dugan-Rocha S."/>
            <person name="Elkadiri S."/>
            <person name="Gnanaolivu R."/>
            <person name="Hernandez B."/>
            <person name="Skinner E."/>
            <person name="Javaid M."/>
            <person name="Lee S."/>
            <person name="Li M."/>
            <person name="Ming W."/>
            <person name="Munidasa M."/>
            <person name="Muniz J."/>
            <person name="Nguyen L."/>
            <person name="Hughes D."/>
            <person name="Osuji N."/>
            <person name="Pu L.-L."/>
            <person name="Puazo M."/>
            <person name="Qu C."/>
            <person name="Quiroz J."/>
            <person name="Raj R."/>
            <person name="Weissenberger G."/>
            <person name="Xin Y."/>
            <person name="Zou X."/>
            <person name="Han Y."/>
            <person name="Worley K."/>
            <person name="Muzny D."/>
            <person name="Gibbs R."/>
        </authorList>
    </citation>
    <scope>NUCLEOTIDE SEQUENCE</scope>
    <source>
        <strain evidence="3">Sampled in the wild</strain>
    </source>
</reference>
<dbReference type="OrthoDB" id="6021951at2759"/>
<dbReference type="SUPFAM" id="SSF50156">
    <property type="entry name" value="PDZ domain-like"/>
    <property type="match status" value="1"/>
</dbReference>
<dbReference type="EMBL" id="KZ308707">
    <property type="protein sequence ID" value="KAG8233314.1"/>
    <property type="molecule type" value="Genomic_DNA"/>
</dbReference>
<feature type="region of interest" description="Disordered" evidence="1">
    <location>
        <begin position="105"/>
        <end position="165"/>
    </location>
</feature>
<dbReference type="CDD" id="cd06735">
    <property type="entry name" value="PDZ5_MAGI-1_3-like"/>
    <property type="match status" value="1"/>
</dbReference>
<dbReference type="GO" id="GO:0005737">
    <property type="term" value="C:cytoplasm"/>
    <property type="evidence" value="ECO:0007669"/>
    <property type="project" value="TreeGrafter"/>
</dbReference>
<reference evidence="3" key="1">
    <citation type="submission" date="2013-04" db="EMBL/GenBank/DDBJ databases">
        <authorList>
            <person name="Qu J."/>
            <person name="Murali S.C."/>
            <person name="Bandaranaike D."/>
            <person name="Bellair M."/>
            <person name="Blankenburg K."/>
            <person name="Chao H."/>
            <person name="Dinh H."/>
            <person name="Doddapaneni H."/>
            <person name="Downs B."/>
            <person name="Dugan-Rocha S."/>
            <person name="Elkadiri S."/>
            <person name="Gnanaolivu R.D."/>
            <person name="Hernandez B."/>
            <person name="Javaid M."/>
            <person name="Jayaseelan J.C."/>
            <person name="Lee S."/>
            <person name="Li M."/>
            <person name="Ming W."/>
            <person name="Munidasa M."/>
            <person name="Muniz J."/>
            <person name="Nguyen L."/>
            <person name="Ongeri F."/>
            <person name="Osuji N."/>
            <person name="Pu L.-L."/>
            <person name="Puazo M."/>
            <person name="Qu C."/>
            <person name="Quiroz J."/>
            <person name="Raj R."/>
            <person name="Weissenberger G."/>
            <person name="Xin Y."/>
            <person name="Zou X."/>
            <person name="Han Y."/>
            <person name="Richards S."/>
            <person name="Worley K."/>
            <person name="Muzny D."/>
            <person name="Gibbs R."/>
        </authorList>
    </citation>
    <scope>NUCLEOTIDE SEQUENCE</scope>
    <source>
        <strain evidence="3">Sampled in the wild</strain>
    </source>
</reference>
<feature type="domain" description="PDZ" evidence="2">
    <location>
        <begin position="16"/>
        <end position="99"/>
    </location>
</feature>
<dbReference type="InterPro" id="IPR036034">
    <property type="entry name" value="PDZ_sf"/>
</dbReference>
<evidence type="ECO:0000259" key="2">
    <source>
        <dbReference type="PROSITE" id="PS50106"/>
    </source>
</evidence>
<evidence type="ECO:0000313" key="3">
    <source>
        <dbReference type="EMBL" id="KAG8233314.1"/>
    </source>
</evidence>
<comment type="caution">
    <text evidence="3">The sequence shown here is derived from an EMBL/GenBank/DDBJ whole genome shotgun (WGS) entry which is preliminary data.</text>
</comment>
<dbReference type="PROSITE" id="PS50106">
    <property type="entry name" value="PDZ"/>
    <property type="match status" value="1"/>
</dbReference>
<dbReference type="Proteomes" id="UP000792457">
    <property type="component" value="Unassembled WGS sequence"/>
</dbReference>
<organism evidence="3 4">
    <name type="scientific">Ladona fulva</name>
    <name type="common">Scarce chaser dragonfly</name>
    <name type="synonym">Libellula fulva</name>
    <dbReference type="NCBI Taxonomy" id="123851"/>
    <lineage>
        <taxon>Eukaryota</taxon>
        <taxon>Metazoa</taxon>
        <taxon>Ecdysozoa</taxon>
        <taxon>Arthropoda</taxon>
        <taxon>Hexapoda</taxon>
        <taxon>Insecta</taxon>
        <taxon>Pterygota</taxon>
        <taxon>Palaeoptera</taxon>
        <taxon>Odonata</taxon>
        <taxon>Epiprocta</taxon>
        <taxon>Anisoptera</taxon>
        <taxon>Libelluloidea</taxon>
        <taxon>Libellulidae</taxon>
        <taxon>Ladona</taxon>
    </lineage>
</organism>
<proteinExistence type="predicted"/>
<dbReference type="AlphaFoldDB" id="A0A8K0P757"/>
<name>A0A8K0P757_LADFU</name>
<sequence>MFQEEEVNVEEEHYHAVELGRGTRGFGFSIRGGREFQNMPLFVLQIAENGPAALDGRLKIGDQIIEINGINTKSMTHAEAIEIIRNGGPTVRLLVRRCGKVPPPLLDHQGMSPGCSAASPQASNLRPGSSLSQPSGGGVLSVGQVMSPSGGVSNGPIRHNSPCEPAYWDRFAQS</sequence>
<dbReference type="PANTHER" id="PTHR10316">
    <property type="entry name" value="MEMBRANE ASSOCIATED GUANYLATE KINASE-RELATED"/>
    <property type="match status" value="1"/>
</dbReference>
<dbReference type="GO" id="GO:0007165">
    <property type="term" value="P:signal transduction"/>
    <property type="evidence" value="ECO:0007669"/>
    <property type="project" value="TreeGrafter"/>
</dbReference>
<gene>
    <name evidence="3" type="ORF">J437_LFUL013784</name>
</gene>
<evidence type="ECO:0000256" key="1">
    <source>
        <dbReference type="SAM" id="MobiDB-lite"/>
    </source>
</evidence>
<keyword evidence="4" id="KW-1185">Reference proteome</keyword>
<dbReference type="Pfam" id="PF00595">
    <property type="entry name" value="PDZ"/>
    <property type="match status" value="1"/>
</dbReference>
<dbReference type="InterPro" id="IPR001478">
    <property type="entry name" value="PDZ"/>
</dbReference>
<protein>
    <recommendedName>
        <fullName evidence="2">PDZ domain-containing protein</fullName>
    </recommendedName>
</protein>
<evidence type="ECO:0000313" key="4">
    <source>
        <dbReference type="Proteomes" id="UP000792457"/>
    </source>
</evidence>